<evidence type="ECO:0000313" key="2">
    <source>
        <dbReference type="EMBL" id="PHH77016.1"/>
    </source>
</evidence>
<dbReference type="Proteomes" id="UP000226431">
    <property type="component" value="Unassembled WGS sequence"/>
</dbReference>
<feature type="compositionally biased region" description="Basic and acidic residues" evidence="1">
    <location>
        <begin position="261"/>
        <end position="276"/>
    </location>
</feature>
<dbReference type="STRING" id="2004952.A0A2C5ZAH0"/>
<reference evidence="2 3" key="1">
    <citation type="submission" date="2017-06" db="EMBL/GenBank/DDBJ databases">
        <title>Ant-infecting Ophiocordyceps genomes reveal a high diversity of potential behavioral manipulation genes and a possible major role for enterotoxins.</title>
        <authorList>
            <person name="De Bekker C."/>
            <person name="Evans H.C."/>
            <person name="Brachmann A."/>
            <person name="Hughes D.P."/>
        </authorList>
    </citation>
    <scope>NUCLEOTIDE SEQUENCE [LARGE SCALE GENOMIC DNA]</scope>
    <source>
        <strain evidence="2 3">Map16</strain>
    </source>
</reference>
<feature type="compositionally biased region" description="Low complexity" evidence="1">
    <location>
        <begin position="335"/>
        <end position="344"/>
    </location>
</feature>
<sequence>MAPKPLTSPDRRCVFEPQCTHLTMTRLYDPCLLCLICRRPGPNGWLYFCTQDREDLIEHAVCRGEVASFDVLGQQLSEQLTIRKGSPAARHDRLSLLKEMTPEQMATYHPDQIATLLRQRENVKEIIQLQRLRSDSTEIMSRRTYSTAFEGAPGLFEYRKPWLRTLTEECQYRVCPRCRPALADRAFLSLNAVAQGEIPPTAAVGFGFHTMGERPVFDAESMRDFGLAAQQRPLPPTPKDSSHGRGHFRSSESIRQLFGKSGDKHQTDKPSDDAQDKGSTQGSLKHSPRCGNLGIYTESEDGVGIKTLSSPIRPLPGSPISMDPSAKTDPDTKKNSSVSDKSSSTAPDTLSDCESDAARDDEGYQLFANEDATPPSKQTDPRAETPSRKSTKFAASPLKVGHGVAILEESVQLGVPDVVTHV</sequence>
<name>A0A2C5ZAH0_9HYPO</name>
<gene>
    <name evidence="2" type="ORF">CDD80_1003</name>
</gene>
<evidence type="ECO:0000313" key="3">
    <source>
        <dbReference type="Proteomes" id="UP000226431"/>
    </source>
</evidence>
<keyword evidence="3" id="KW-1185">Reference proteome</keyword>
<proteinExistence type="predicted"/>
<comment type="caution">
    <text evidence="2">The sequence shown here is derived from an EMBL/GenBank/DDBJ whole genome shotgun (WGS) entry which is preliminary data.</text>
</comment>
<evidence type="ECO:0000256" key="1">
    <source>
        <dbReference type="SAM" id="MobiDB-lite"/>
    </source>
</evidence>
<protein>
    <submittedName>
        <fullName evidence="2">Uncharacterized protein</fullName>
    </submittedName>
</protein>
<dbReference type="AlphaFoldDB" id="A0A2C5ZAH0"/>
<accession>A0A2C5ZAH0</accession>
<dbReference type="OrthoDB" id="4776522at2759"/>
<dbReference type="EMBL" id="NJES01000137">
    <property type="protein sequence ID" value="PHH77016.1"/>
    <property type="molecule type" value="Genomic_DNA"/>
</dbReference>
<feature type="region of interest" description="Disordered" evidence="1">
    <location>
        <begin position="230"/>
        <end position="396"/>
    </location>
</feature>
<organism evidence="2 3">
    <name type="scientific">Ophiocordyceps camponoti-rufipedis</name>
    <dbReference type="NCBI Taxonomy" id="2004952"/>
    <lineage>
        <taxon>Eukaryota</taxon>
        <taxon>Fungi</taxon>
        <taxon>Dikarya</taxon>
        <taxon>Ascomycota</taxon>
        <taxon>Pezizomycotina</taxon>
        <taxon>Sordariomycetes</taxon>
        <taxon>Hypocreomycetidae</taxon>
        <taxon>Hypocreales</taxon>
        <taxon>Ophiocordycipitaceae</taxon>
        <taxon>Ophiocordyceps</taxon>
    </lineage>
</organism>